<evidence type="ECO:0000256" key="2">
    <source>
        <dbReference type="ARBA" id="ARBA00022692"/>
    </source>
</evidence>
<protein>
    <submittedName>
        <fullName evidence="9">Transport protein, putative</fullName>
    </submittedName>
</protein>
<dbReference type="HOGENOM" id="CLU_032828_4_1_1"/>
<evidence type="ECO:0000256" key="5">
    <source>
        <dbReference type="SAM" id="MobiDB-lite"/>
    </source>
</evidence>
<feature type="transmembrane region" description="Helical" evidence="6">
    <location>
        <begin position="177"/>
        <end position="197"/>
    </location>
</feature>
<dbReference type="AlphaFoldDB" id="B9WC62"/>
<accession>B9WC62</accession>
<evidence type="ECO:0000256" key="6">
    <source>
        <dbReference type="SAM" id="Phobius"/>
    </source>
</evidence>
<proteinExistence type="predicted"/>
<feature type="transmembrane region" description="Helical" evidence="6">
    <location>
        <begin position="368"/>
        <end position="387"/>
    </location>
</feature>
<keyword evidence="10" id="KW-1185">Reference proteome</keyword>
<dbReference type="GO" id="GO:0016020">
    <property type="term" value="C:membrane"/>
    <property type="evidence" value="ECO:0007669"/>
    <property type="project" value="UniProtKB-SubCell"/>
</dbReference>
<dbReference type="InterPro" id="IPR037185">
    <property type="entry name" value="EmrE-like"/>
</dbReference>
<evidence type="ECO:0000256" key="4">
    <source>
        <dbReference type="ARBA" id="ARBA00023136"/>
    </source>
</evidence>
<dbReference type="RefSeq" id="XP_002418679.1">
    <property type="nucleotide sequence ID" value="XM_002418634.1"/>
</dbReference>
<evidence type="ECO:0000259" key="7">
    <source>
        <dbReference type="Pfam" id="PF00892"/>
    </source>
</evidence>
<feature type="transmembrane region" description="Helical" evidence="6">
    <location>
        <begin position="139"/>
        <end position="157"/>
    </location>
</feature>
<dbReference type="PANTHER" id="PTHR22911">
    <property type="entry name" value="ACYL-MALONYL CONDENSING ENZYME-RELATED"/>
    <property type="match status" value="1"/>
</dbReference>
<dbReference type="VEuPathDB" id="FungiDB:CD36_22040"/>
<feature type="transmembrane region" description="Helical" evidence="6">
    <location>
        <begin position="336"/>
        <end position="356"/>
    </location>
</feature>
<feature type="domain" description="EamA" evidence="7">
    <location>
        <begin position="104"/>
        <end position="244"/>
    </location>
</feature>
<dbReference type="GeneID" id="8046221"/>
<organism evidence="9 10">
    <name type="scientific">Candida dubliniensis (strain CD36 / ATCC MYA-646 / CBS 7987 / NCPF 3949 / NRRL Y-17841)</name>
    <name type="common">Yeast</name>
    <dbReference type="NCBI Taxonomy" id="573826"/>
    <lineage>
        <taxon>Eukaryota</taxon>
        <taxon>Fungi</taxon>
        <taxon>Dikarya</taxon>
        <taxon>Ascomycota</taxon>
        <taxon>Saccharomycotina</taxon>
        <taxon>Pichiomycetes</taxon>
        <taxon>Debaryomycetaceae</taxon>
        <taxon>Candida/Lodderomyces clade</taxon>
        <taxon>Candida</taxon>
    </lineage>
</organism>
<evidence type="ECO:0000313" key="9">
    <source>
        <dbReference type="EMBL" id="CAX43984.1"/>
    </source>
</evidence>
<reference evidence="9 10" key="1">
    <citation type="journal article" date="2009" name="Genome Res.">
        <title>Comparative genomics of the fungal pathogens Candida dubliniensis and Candida albicans.</title>
        <authorList>
            <person name="Jackson A.P."/>
            <person name="Gamble J.A."/>
            <person name="Yeomans T."/>
            <person name="Moran G.P."/>
            <person name="Saunders D."/>
            <person name="Harris D."/>
            <person name="Aslett M."/>
            <person name="Barrell J.F."/>
            <person name="Butler G."/>
            <person name="Citiulo F."/>
            <person name="Coleman D.C."/>
            <person name="de Groot P.W.J."/>
            <person name="Goodwin T.J."/>
            <person name="Quail M.A."/>
            <person name="McQuillan J."/>
            <person name="Munro C.A."/>
            <person name="Pain A."/>
            <person name="Poulter R.T."/>
            <person name="Rajandream M.A."/>
            <person name="Renauld H."/>
            <person name="Spiering M.J."/>
            <person name="Tivey A."/>
            <person name="Gow N.A.R."/>
            <person name="Barrell B."/>
            <person name="Sullivan D.J."/>
            <person name="Berriman M."/>
        </authorList>
    </citation>
    <scope>NUCLEOTIDE SEQUENCE [LARGE SCALE GENOMIC DNA]</scope>
    <source>
        <strain evidence="10">CD36 / ATCC MYA-646 / CBS 7987 / NCPF 3949 / NRRL Y-17841</strain>
    </source>
</reference>
<evidence type="ECO:0000313" key="8">
    <source>
        <dbReference type="CGD" id="CAL0000167180"/>
    </source>
</evidence>
<feature type="transmembrane region" description="Helical" evidence="6">
    <location>
        <begin position="229"/>
        <end position="251"/>
    </location>
</feature>
<dbReference type="EMBL" id="FM992689">
    <property type="protein sequence ID" value="CAX43984.1"/>
    <property type="molecule type" value="Genomic_DNA"/>
</dbReference>
<evidence type="ECO:0000256" key="1">
    <source>
        <dbReference type="ARBA" id="ARBA00004141"/>
    </source>
</evidence>
<dbReference type="Proteomes" id="UP000002605">
    <property type="component" value="Chromosome 2"/>
</dbReference>
<sequence length="461" mass="51232">MSSSNQGAPNTVLNNQPLVADPVVITDENISNPSSATVTPDVETPSNNDNQDQLDQLKTDSIDSFTIEEQDWENEFFYQPNSSPLQKIKYSTMCLYSKYIKPNFGLSLLLLSQFLNSIMVTTCKLLVTDKNFNTPIHPAQILFVRMFITYICCLLYMAITRSVPDAPFGPKPIRKLLLLRGLVGFFGVFGMYFSLQYLSLSDAVALTFLVPMVTAFLAFVLLHEKYSILEAICSVFSLAGVVLIAKPTFIFGNESNKETGNDETIESSSSEKRILATIVGLIGVCGASSVYIVLRKIGMNAHPLLSVSYFALTCCIVTFLAILVIPSLTFVLPTNAYQWILFFIIGFSGFFMQFSLTAGVQRVKAARASLMAYSGMIFAVVWDLTIWHHFPGILSFLGITLIIGNAIIILKFKPQQEETNNKPADDIERNGKYNRVDDSITMQDFIITDDDEEEDDVGGRP</sequence>
<dbReference type="PANTHER" id="PTHR22911:SF6">
    <property type="entry name" value="SOLUTE CARRIER FAMILY 35 MEMBER G1"/>
    <property type="match status" value="1"/>
</dbReference>
<feature type="transmembrane region" description="Helical" evidence="6">
    <location>
        <begin position="203"/>
        <end position="222"/>
    </location>
</feature>
<name>B9WC62_CANDC</name>
<dbReference type="SUPFAM" id="SSF103481">
    <property type="entry name" value="Multidrug resistance efflux transporter EmrE"/>
    <property type="match status" value="2"/>
</dbReference>
<feature type="transmembrane region" description="Helical" evidence="6">
    <location>
        <begin position="106"/>
        <end position="127"/>
    </location>
</feature>
<keyword evidence="2 6" id="KW-0812">Transmembrane</keyword>
<feature type="domain" description="EamA" evidence="7">
    <location>
        <begin position="278"/>
        <end position="410"/>
    </location>
</feature>
<keyword evidence="4 6" id="KW-0472">Membrane</keyword>
<gene>
    <name evidence="8" type="ordered locus">Cd36_22040</name>
    <name evidence="9" type="ORF">CD36_22040</name>
</gene>
<dbReference type="Pfam" id="PF00892">
    <property type="entry name" value="EamA"/>
    <property type="match status" value="2"/>
</dbReference>
<feature type="compositionally biased region" description="Polar residues" evidence="5">
    <location>
        <begin position="29"/>
        <end position="54"/>
    </location>
</feature>
<feature type="transmembrane region" description="Helical" evidence="6">
    <location>
        <begin position="274"/>
        <end position="294"/>
    </location>
</feature>
<dbReference type="InterPro" id="IPR000620">
    <property type="entry name" value="EamA_dom"/>
</dbReference>
<dbReference type="KEGG" id="cdu:CD36_22040"/>
<dbReference type="OrthoDB" id="306876at2759"/>
<comment type="subcellular location">
    <subcellularLocation>
        <location evidence="1">Membrane</location>
        <topology evidence="1">Multi-pass membrane protein</topology>
    </subcellularLocation>
</comment>
<dbReference type="eggNOG" id="KOG4510">
    <property type="taxonomic scope" value="Eukaryota"/>
</dbReference>
<feature type="transmembrane region" description="Helical" evidence="6">
    <location>
        <begin position="306"/>
        <end position="330"/>
    </location>
</feature>
<evidence type="ECO:0000256" key="3">
    <source>
        <dbReference type="ARBA" id="ARBA00022989"/>
    </source>
</evidence>
<evidence type="ECO:0000313" key="10">
    <source>
        <dbReference type="Proteomes" id="UP000002605"/>
    </source>
</evidence>
<feature type="transmembrane region" description="Helical" evidence="6">
    <location>
        <begin position="393"/>
        <end position="412"/>
    </location>
</feature>
<feature type="region of interest" description="Disordered" evidence="5">
    <location>
        <begin position="29"/>
        <end position="55"/>
    </location>
</feature>
<dbReference type="CGD" id="CAL0000167180">
    <property type="gene designation" value="Cd36_22040"/>
</dbReference>
<keyword evidence="3 6" id="KW-1133">Transmembrane helix</keyword>